<dbReference type="CDD" id="cd03809">
    <property type="entry name" value="GT4_MtfB-like"/>
    <property type="match status" value="1"/>
</dbReference>
<dbReference type="RefSeq" id="WP_169657121.1">
    <property type="nucleotide sequence ID" value="NZ_JABANE010000030.1"/>
</dbReference>
<proteinExistence type="predicted"/>
<sequence>MNIQFLSCLEGKFGIGQYSERLAQGMYRHGLEILLSRKKGAEFPFTNHYHHRSLKNLRNYIAPYYMYKELNNQHRKYSIYHADNIDAFTGYYWSNKKKAGKNIVTIHDVIPLHFKNENPLVHQYYLYQLNTSLKHSDLIVTVSETSKQDLVKMTNVDPSKVEVVYNGIDHDTFYWDKNFKSENDKFTIRYLGGLGVVHKNASALIEVARILEEKGLDFKMEIGSGNPAYTNLPDLVEKYNLKNVSFVGYVADKNLQEFLQTADAFLYPSKFEGFGFPPLEAMACGTATVSSNEGSLGEVLENGALLSSSAPEELAENIIRLMSDENLKKEYEQKGIETAQKYTWSKATKDLANIYENLMR</sequence>
<protein>
    <submittedName>
        <fullName evidence="4">Glycosyltransferase family 4 protein</fullName>
    </submittedName>
</protein>
<evidence type="ECO:0000259" key="3">
    <source>
        <dbReference type="Pfam" id="PF13439"/>
    </source>
</evidence>
<dbReference type="Pfam" id="PF13439">
    <property type="entry name" value="Glyco_transf_4"/>
    <property type="match status" value="1"/>
</dbReference>
<evidence type="ECO:0000313" key="4">
    <source>
        <dbReference type="EMBL" id="NME68829.1"/>
    </source>
</evidence>
<comment type="caution">
    <text evidence="4">The sequence shown here is derived from an EMBL/GenBank/DDBJ whole genome shotgun (WGS) entry which is preliminary data.</text>
</comment>
<organism evidence="4 5">
    <name type="scientific">Flammeovirga aprica JL-4</name>
    <dbReference type="NCBI Taxonomy" id="694437"/>
    <lineage>
        <taxon>Bacteria</taxon>
        <taxon>Pseudomonadati</taxon>
        <taxon>Bacteroidota</taxon>
        <taxon>Cytophagia</taxon>
        <taxon>Cytophagales</taxon>
        <taxon>Flammeovirgaceae</taxon>
        <taxon>Flammeovirga</taxon>
    </lineage>
</organism>
<dbReference type="GO" id="GO:0009103">
    <property type="term" value="P:lipopolysaccharide biosynthetic process"/>
    <property type="evidence" value="ECO:0007669"/>
    <property type="project" value="TreeGrafter"/>
</dbReference>
<keyword evidence="5" id="KW-1185">Reference proteome</keyword>
<dbReference type="AlphaFoldDB" id="A0A7X9RUB1"/>
<dbReference type="InterPro" id="IPR001296">
    <property type="entry name" value="Glyco_trans_1"/>
</dbReference>
<dbReference type="PANTHER" id="PTHR46401">
    <property type="entry name" value="GLYCOSYLTRANSFERASE WBBK-RELATED"/>
    <property type="match status" value="1"/>
</dbReference>
<evidence type="ECO:0000313" key="5">
    <source>
        <dbReference type="Proteomes" id="UP000576082"/>
    </source>
</evidence>
<reference evidence="4 5" key="1">
    <citation type="submission" date="2020-04" db="EMBL/GenBank/DDBJ databases">
        <title>Flammeovirga sp. SR4, a novel species isolated from seawater.</title>
        <authorList>
            <person name="Wang X."/>
        </authorList>
    </citation>
    <scope>NUCLEOTIDE SEQUENCE [LARGE SCALE GENOMIC DNA]</scope>
    <source>
        <strain evidence="4 5">ATCC 23126</strain>
    </source>
</reference>
<name>A0A7X9RUB1_9BACT</name>
<dbReference type="PANTHER" id="PTHR46401:SF2">
    <property type="entry name" value="GLYCOSYLTRANSFERASE WBBK-RELATED"/>
    <property type="match status" value="1"/>
</dbReference>
<dbReference type="InterPro" id="IPR028098">
    <property type="entry name" value="Glyco_trans_4-like_N"/>
</dbReference>
<evidence type="ECO:0000256" key="1">
    <source>
        <dbReference type="ARBA" id="ARBA00022679"/>
    </source>
</evidence>
<feature type="domain" description="Glycosyl transferase family 1" evidence="2">
    <location>
        <begin position="179"/>
        <end position="336"/>
    </location>
</feature>
<feature type="domain" description="Glycosyltransferase subfamily 4-like N-terminal" evidence="3">
    <location>
        <begin position="14"/>
        <end position="171"/>
    </location>
</feature>
<evidence type="ECO:0000259" key="2">
    <source>
        <dbReference type="Pfam" id="PF00534"/>
    </source>
</evidence>
<dbReference type="Pfam" id="PF00534">
    <property type="entry name" value="Glycos_transf_1"/>
    <property type="match status" value="1"/>
</dbReference>
<accession>A0A7X9RUB1</accession>
<dbReference type="SUPFAM" id="SSF53756">
    <property type="entry name" value="UDP-Glycosyltransferase/glycogen phosphorylase"/>
    <property type="match status" value="1"/>
</dbReference>
<dbReference type="GO" id="GO:0016757">
    <property type="term" value="F:glycosyltransferase activity"/>
    <property type="evidence" value="ECO:0007669"/>
    <property type="project" value="InterPro"/>
</dbReference>
<dbReference type="Proteomes" id="UP000576082">
    <property type="component" value="Unassembled WGS sequence"/>
</dbReference>
<dbReference type="Gene3D" id="3.40.50.2000">
    <property type="entry name" value="Glycogen Phosphorylase B"/>
    <property type="match status" value="2"/>
</dbReference>
<gene>
    <name evidence="4" type="ORF">HHU12_12725</name>
</gene>
<dbReference type="EMBL" id="JABANE010000030">
    <property type="protein sequence ID" value="NME68829.1"/>
    <property type="molecule type" value="Genomic_DNA"/>
</dbReference>
<keyword evidence="1 4" id="KW-0808">Transferase</keyword>